<keyword evidence="7" id="KW-0406">Ion transport</keyword>
<gene>
    <name evidence="11" type="primary">mdtK</name>
    <name evidence="11" type="ORF">CA12_10130</name>
</gene>
<evidence type="ECO:0000256" key="2">
    <source>
        <dbReference type="ARBA" id="ARBA00022448"/>
    </source>
</evidence>
<evidence type="ECO:0000256" key="7">
    <source>
        <dbReference type="ARBA" id="ARBA00023065"/>
    </source>
</evidence>
<keyword evidence="12" id="KW-1185">Reference proteome</keyword>
<evidence type="ECO:0000256" key="3">
    <source>
        <dbReference type="ARBA" id="ARBA00022449"/>
    </source>
</evidence>
<dbReference type="Pfam" id="PF01554">
    <property type="entry name" value="MatE"/>
    <property type="match status" value="2"/>
</dbReference>
<evidence type="ECO:0000256" key="1">
    <source>
        <dbReference type="ARBA" id="ARBA00004651"/>
    </source>
</evidence>
<dbReference type="EMBL" id="CP036265">
    <property type="protein sequence ID" value="QDT14933.1"/>
    <property type="molecule type" value="Genomic_DNA"/>
</dbReference>
<evidence type="ECO:0000313" key="12">
    <source>
        <dbReference type="Proteomes" id="UP000318741"/>
    </source>
</evidence>
<dbReference type="InterPro" id="IPR002528">
    <property type="entry name" value="MATE_fam"/>
</dbReference>
<dbReference type="GO" id="GO:0042910">
    <property type="term" value="F:xenobiotic transmembrane transporter activity"/>
    <property type="evidence" value="ECO:0007669"/>
    <property type="project" value="InterPro"/>
</dbReference>
<keyword evidence="2" id="KW-0813">Transport</keyword>
<comment type="subcellular location">
    <subcellularLocation>
        <location evidence="1">Cell membrane</location>
        <topology evidence="1">Multi-pass membrane protein</topology>
    </subcellularLocation>
</comment>
<proteinExistence type="predicted"/>
<sequence length="495" mass="51000">MDAPASLPPSSHPAGSLRELLAVAVPLALSTGSVSVAQVADRAFLARYDPAALAASMPAGMLQWAVLSPFLGVGMTVGTFVAQNAAAGHPGRAAAAVWQGVWAAVAAALCFAALVPLAGPLFEFAGHGPEVTRAEVSYFQTLCWGALPTAASFALSGFYAGRGRTSVVMAVNFAAALTNVGLDWLLIFGARLPGGIEVPAYGIAGAGAATALSFVVACGLYFFAMTRGAGRAIRIYHYARFDPAMMRRLLRTGLPTGLNMAADVAALTVFLFLVGRLGRNELAASTLAFNLNSLCFLPAIGLGHASTILVGHRIGEGRPHVAIRTGWLATAVGVAGMAVSGAIFVFAPGPLIDLYVGDGSSFTAGELAALWATAPALLKFVAAYSVFDVFAVVLGGAVRGAGDTVFPAVWTMFCAWGLMVVPTFWGVLGGETFGLPALGGGEWTGRDGVWWAWACCTAYIVAVGFGMTARYVGGKWRGMSVLEGDRQPEARAEAG</sequence>
<feature type="transmembrane region" description="Helical" evidence="10">
    <location>
        <begin position="256"/>
        <end position="275"/>
    </location>
</feature>
<dbReference type="KEGG" id="acaf:CA12_10130"/>
<dbReference type="InterPro" id="IPR050222">
    <property type="entry name" value="MATE_MdtK"/>
</dbReference>
<keyword evidence="6 10" id="KW-1133">Transmembrane helix</keyword>
<keyword evidence="5 10" id="KW-0812">Transmembrane</keyword>
<feature type="transmembrane region" description="Helical" evidence="10">
    <location>
        <begin position="405"/>
        <end position="428"/>
    </location>
</feature>
<feature type="transmembrane region" description="Helical" evidence="10">
    <location>
        <begin position="287"/>
        <end position="310"/>
    </location>
</feature>
<dbReference type="OrthoDB" id="9805232at2"/>
<dbReference type="InterPro" id="IPR048279">
    <property type="entry name" value="MdtK-like"/>
</dbReference>
<dbReference type="GO" id="GO:0015297">
    <property type="term" value="F:antiporter activity"/>
    <property type="evidence" value="ECO:0007669"/>
    <property type="project" value="UniProtKB-KW"/>
</dbReference>
<accession>A0A517P6G0</accession>
<keyword evidence="3" id="KW-0050">Antiport</keyword>
<evidence type="ECO:0000256" key="6">
    <source>
        <dbReference type="ARBA" id="ARBA00022989"/>
    </source>
</evidence>
<dbReference type="PANTHER" id="PTHR43298">
    <property type="entry name" value="MULTIDRUG RESISTANCE PROTEIN NORM-RELATED"/>
    <property type="match status" value="1"/>
</dbReference>
<feature type="transmembrane region" description="Helical" evidence="10">
    <location>
        <begin position="61"/>
        <end position="82"/>
    </location>
</feature>
<keyword evidence="4" id="KW-1003">Cell membrane</keyword>
<reference evidence="11 12" key="1">
    <citation type="submission" date="2019-02" db="EMBL/GenBank/DDBJ databases">
        <title>Deep-cultivation of Planctomycetes and their phenomic and genomic characterization uncovers novel biology.</title>
        <authorList>
            <person name="Wiegand S."/>
            <person name="Jogler M."/>
            <person name="Boedeker C."/>
            <person name="Pinto D."/>
            <person name="Vollmers J."/>
            <person name="Rivas-Marin E."/>
            <person name="Kohn T."/>
            <person name="Peeters S.H."/>
            <person name="Heuer A."/>
            <person name="Rast P."/>
            <person name="Oberbeckmann S."/>
            <person name="Bunk B."/>
            <person name="Jeske O."/>
            <person name="Meyerdierks A."/>
            <person name="Storesund J.E."/>
            <person name="Kallscheuer N."/>
            <person name="Luecker S."/>
            <person name="Lage O.M."/>
            <person name="Pohl T."/>
            <person name="Merkel B.J."/>
            <person name="Hornburger P."/>
            <person name="Mueller R.-W."/>
            <person name="Bruemmer F."/>
            <person name="Labrenz M."/>
            <person name="Spormann A.M."/>
            <person name="Op den Camp H."/>
            <person name="Overmann J."/>
            <person name="Amann R."/>
            <person name="Jetten M.S.M."/>
            <person name="Mascher T."/>
            <person name="Medema M.H."/>
            <person name="Devos D.P."/>
            <person name="Kaster A.-K."/>
            <person name="Ovreas L."/>
            <person name="Rohde M."/>
            <person name="Galperin M.Y."/>
            <person name="Jogler C."/>
        </authorList>
    </citation>
    <scope>NUCLEOTIDE SEQUENCE [LARGE SCALE GENOMIC DNA]</scope>
    <source>
        <strain evidence="11 12">CA12</strain>
    </source>
</reference>
<dbReference type="Proteomes" id="UP000318741">
    <property type="component" value="Chromosome"/>
</dbReference>
<feature type="transmembrane region" description="Helical" evidence="10">
    <location>
        <begin position="367"/>
        <end position="393"/>
    </location>
</feature>
<dbReference type="PIRSF" id="PIRSF006603">
    <property type="entry name" value="DinF"/>
    <property type="match status" value="1"/>
</dbReference>
<feature type="transmembrane region" description="Helical" evidence="10">
    <location>
        <begin position="200"/>
        <end position="224"/>
    </location>
</feature>
<evidence type="ECO:0000256" key="9">
    <source>
        <dbReference type="ARBA" id="ARBA00031636"/>
    </source>
</evidence>
<dbReference type="NCBIfam" id="TIGR00797">
    <property type="entry name" value="matE"/>
    <property type="match status" value="1"/>
</dbReference>
<name>A0A517P6G0_9PLAN</name>
<keyword evidence="8 10" id="KW-0472">Membrane</keyword>
<evidence type="ECO:0000256" key="5">
    <source>
        <dbReference type="ARBA" id="ARBA00022692"/>
    </source>
</evidence>
<dbReference type="GO" id="GO:0005886">
    <property type="term" value="C:plasma membrane"/>
    <property type="evidence" value="ECO:0007669"/>
    <property type="project" value="UniProtKB-SubCell"/>
</dbReference>
<feature type="transmembrane region" description="Helical" evidence="10">
    <location>
        <begin position="322"/>
        <end position="347"/>
    </location>
</feature>
<evidence type="ECO:0000313" key="11">
    <source>
        <dbReference type="EMBL" id="QDT14933.1"/>
    </source>
</evidence>
<evidence type="ECO:0000256" key="10">
    <source>
        <dbReference type="SAM" id="Phobius"/>
    </source>
</evidence>
<feature type="transmembrane region" description="Helical" evidence="10">
    <location>
        <begin position="94"/>
        <end position="118"/>
    </location>
</feature>
<dbReference type="PANTHER" id="PTHR43298:SF2">
    <property type="entry name" value="FMN_FAD EXPORTER YEEO-RELATED"/>
    <property type="match status" value="1"/>
</dbReference>
<evidence type="ECO:0000256" key="4">
    <source>
        <dbReference type="ARBA" id="ARBA00022475"/>
    </source>
</evidence>
<dbReference type="CDD" id="cd13133">
    <property type="entry name" value="MATE_like_7"/>
    <property type="match status" value="1"/>
</dbReference>
<feature type="transmembrane region" description="Helical" evidence="10">
    <location>
        <begin position="167"/>
        <end position="188"/>
    </location>
</feature>
<evidence type="ECO:0000256" key="8">
    <source>
        <dbReference type="ARBA" id="ARBA00023136"/>
    </source>
</evidence>
<feature type="transmembrane region" description="Helical" evidence="10">
    <location>
        <begin position="448"/>
        <end position="469"/>
    </location>
</feature>
<dbReference type="AlphaFoldDB" id="A0A517P6G0"/>
<dbReference type="RefSeq" id="WP_145357782.1">
    <property type="nucleotide sequence ID" value="NZ_CP036265.1"/>
</dbReference>
<organism evidence="11 12">
    <name type="scientific">Alienimonas californiensis</name>
    <dbReference type="NCBI Taxonomy" id="2527989"/>
    <lineage>
        <taxon>Bacteria</taxon>
        <taxon>Pseudomonadati</taxon>
        <taxon>Planctomycetota</taxon>
        <taxon>Planctomycetia</taxon>
        <taxon>Planctomycetales</taxon>
        <taxon>Planctomycetaceae</taxon>
        <taxon>Alienimonas</taxon>
    </lineage>
</organism>
<feature type="transmembrane region" description="Helical" evidence="10">
    <location>
        <begin position="138"/>
        <end position="160"/>
    </location>
</feature>
<protein>
    <recommendedName>
        <fullName evidence="9">Multidrug-efflux transporter</fullName>
    </recommendedName>
</protein>
<dbReference type="GO" id="GO:0006811">
    <property type="term" value="P:monoatomic ion transport"/>
    <property type="evidence" value="ECO:0007669"/>
    <property type="project" value="UniProtKB-KW"/>
</dbReference>